<dbReference type="SMART" id="SM00100">
    <property type="entry name" value="cNMP"/>
    <property type="match status" value="1"/>
</dbReference>
<evidence type="ECO:0000256" key="9">
    <source>
        <dbReference type="SAM" id="Coils"/>
    </source>
</evidence>
<dbReference type="InterPro" id="IPR005821">
    <property type="entry name" value="Ion_trans_dom"/>
</dbReference>
<dbReference type="PROSITE" id="PS00888">
    <property type="entry name" value="CNMP_BINDING_1"/>
    <property type="match status" value="1"/>
</dbReference>
<evidence type="ECO:0000256" key="2">
    <source>
        <dbReference type="ARBA" id="ARBA00022448"/>
    </source>
</evidence>
<organism evidence="12 13">
    <name type="scientific">Podarcis muralis</name>
    <name type="common">Wall lizard</name>
    <name type="synonym">Lacerta muralis</name>
    <dbReference type="NCBI Taxonomy" id="64176"/>
    <lineage>
        <taxon>Eukaryota</taxon>
        <taxon>Metazoa</taxon>
        <taxon>Chordata</taxon>
        <taxon>Craniata</taxon>
        <taxon>Vertebrata</taxon>
        <taxon>Euteleostomi</taxon>
        <taxon>Lepidosauria</taxon>
        <taxon>Squamata</taxon>
        <taxon>Bifurcata</taxon>
        <taxon>Unidentata</taxon>
        <taxon>Episquamata</taxon>
        <taxon>Laterata</taxon>
        <taxon>Lacertibaenia</taxon>
        <taxon>Lacertidae</taxon>
        <taxon>Podarcis</taxon>
    </lineage>
</organism>
<keyword evidence="13" id="KW-1185">Reference proteome</keyword>
<dbReference type="PANTHER" id="PTHR45638:SF2">
    <property type="entry name" value="CYCLIC NUCLEOTIDE-GATED CATION CHANNEL ALPHA-4"/>
    <property type="match status" value="1"/>
</dbReference>
<reference evidence="12 13" key="1">
    <citation type="journal article" date="2019" name="Proc. Natl. Acad. Sci. U.S.A.">
        <title>Regulatory changes in pterin and carotenoid genes underlie balanced color polymorphisms in the wall lizard.</title>
        <authorList>
            <person name="Andrade P."/>
            <person name="Pinho C."/>
            <person name="Perez I de Lanuza G."/>
            <person name="Afonso S."/>
            <person name="Brejcha J."/>
            <person name="Rubin C.J."/>
            <person name="Wallerman O."/>
            <person name="Pereira P."/>
            <person name="Sabatino S.J."/>
            <person name="Bellati A."/>
            <person name="Pellitteri-Rosa D."/>
            <person name="Bosakova Z."/>
            <person name="Bunikis I."/>
            <person name="Carretero M.A."/>
            <person name="Feiner N."/>
            <person name="Marsik P."/>
            <person name="Pauperio F."/>
            <person name="Salvi D."/>
            <person name="Soler L."/>
            <person name="While G.M."/>
            <person name="Uller T."/>
            <person name="Font E."/>
            <person name="Andersson L."/>
            <person name="Carneiro M."/>
        </authorList>
    </citation>
    <scope>NUCLEOTIDE SEQUENCE</scope>
</reference>
<reference evidence="12" key="3">
    <citation type="submission" date="2025-09" db="UniProtKB">
        <authorList>
            <consortium name="Ensembl"/>
        </authorList>
    </citation>
    <scope>IDENTIFICATION</scope>
</reference>
<feature type="domain" description="Cyclic nucleotide-binding" evidence="11">
    <location>
        <begin position="362"/>
        <end position="468"/>
    </location>
</feature>
<evidence type="ECO:0000256" key="6">
    <source>
        <dbReference type="ARBA" id="ARBA00023136"/>
    </source>
</evidence>
<accession>A0A670HV57</accession>
<dbReference type="SUPFAM" id="SSF81324">
    <property type="entry name" value="Voltage-gated potassium channels"/>
    <property type="match status" value="1"/>
</dbReference>
<dbReference type="GO" id="GO:0017071">
    <property type="term" value="C:intracellular cyclic nucleotide activated cation channel complex"/>
    <property type="evidence" value="ECO:0007669"/>
    <property type="project" value="TreeGrafter"/>
</dbReference>
<keyword evidence="7" id="KW-1071">Ligand-gated ion channel</keyword>
<dbReference type="InterPro" id="IPR018490">
    <property type="entry name" value="cNMP-bd_dom_sf"/>
</dbReference>
<sequence length="566" mass="65051">MNRLARVFRGKDREGEAKLIKTEESTPGAAPKPRQEKKRILDPSGDYYYWWLVTMVFPIMYNWIILICRSCFPELQRKYLFLWLALDYLCDLLYLLDIGVHFYTGFLEQGILIQDRSKISRHYTCSSAFLLDLLSVLPTDLLYLRLGLATPAVRANRFLRSPRLFEAFDRIETRTAHPNSFRISKLMLYVFVTIHWNACVYFALSGYVGYGADEWVYPNVSIPGFERLLRQYLYSFYFSTLILTTVGDTPMPHREEEFLFMAADFLLAVMGFATIMGSMTSVISNMNQADDAFVPNSDLVKGYLRTHCPNRRLQNRVVEWYQHLQMEKKMTNELQILQHLPERLRAEVAVSVHLPTLRKVQIFQSCEQSLLEELVLKLKPQVYSPGEYVCKKGDVGREMYFIREGKLAVVADDGVTQYAVLGEGLYFGEISIINIKGNKSGNRRTANIKSIGFSDLFCLSKEDLTEVLAEFPSAKAMLEAKGREILLKMDKLDVNAEAAEIAQLQEEERRTAALEEGLDALQTKLARILAGLESSAFKVALRLERLEWQMREWGAEEEAEREGAEP</sequence>
<evidence type="ECO:0000256" key="7">
    <source>
        <dbReference type="ARBA" id="ARBA00023286"/>
    </source>
</evidence>
<evidence type="ECO:0000256" key="1">
    <source>
        <dbReference type="ARBA" id="ARBA00004141"/>
    </source>
</evidence>
<dbReference type="Pfam" id="PF00027">
    <property type="entry name" value="cNMP_binding"/>
    <property type="match status" value="1"/>
</dbReference>
<feature type="transmembrane region" description="Helical" evidence="10">
    <location>
        <begin position="258"/>
        <end position="279"/>
    </location>
</feature>
<keyword evidence="9" id="KW-0175">Coiled coil</keyword>
<dbReference type="SUPFAM" id="SSF51206">
    <property type="entry name" value="cAMP-binding domain-like"/>
    <property type="match status" value="1"/>
</dbReference>
<protein>
    <submittedName>
        <fullName evidence="12">Cyclic nucleotide gated channel subunit alpha 4</fullName>
    </submittedName>
</protein>
<evidence type="ECO:0000313" key="13">
    <source>
        <dbReference type="Proteomes" id="UP000472272"/>
    </source>
</evidence>
<dbReference type="FunFam" id="1.10.287.70:FF:000103">
    <property type="entry name" value="Cyclic nucleotide-gated cation channel alpha-4"/>
    <property type="match status" value="1"/>
</dbReference>
<feature type="transmembrane region" description="Helical" evidence="10">
    <location>
        <begin position="80"/>
        <end position="103"/>
    </location>
</feature>
<dbReference type="GO" id="GO:0044877">
    <property type="term" value="F:protein-containing complex binding"/>
    <property type="evidence" value="ECO:0007669"/>
    <property type="project" value="TreeGrafter"/>
</dbReference>
<proteinExistence type="predicted"/>
<evidence type="ECO:0000256" key="4">
    <source>
        <dbReference type="ARBA" id="ARBA00022989"/>
    </source>
</evidence>
<evidence type="ECO:0000256" key="5">
    <source>
        <dbReference type="ARBA" id="ARBA00023065"/>
    </source>
</evidence>
<feature type="transmembrane region" description="Helical" evidence="10">
    <location>
        <begin position="228"/>
        <end position="246"/>
    </location>
</feature>
<keyword evidence="6 10" id="KW-0472">Membrane</keyword>
<dbReference type="FunFam" id="2.60.120.10:FF:000046">
    <property type="entry name" value="Cyclic nucleotide-gated cation channel alpha-4"/>
    <property type="match status" value="1"/>
</dbReference>
<dbReference type="Pfam" id="PF00520">
    <property type="entry name" value="Ion_trans"/>
    <property type="match status" value="1"/>
</dbReference>
<dbReference type="InterPro" id="IPR032406">
    <property type="entry name" value="CLZ_dom"/>
</dbReference>
<dbReference type="Gene3D" id="1.20.5.300">
    <property type="match status" value="1"/>
</dbReference>
<evidence type="ECO:0000256" key="8">
    <source>
        <dbReference type="ARBA" id="ARBA00023303"/>
    </source>
</evidence>
<keyword evidence="5" id="KW-0406">Ion transport</keyword>
<dbReference type="PANTHER" id="PTHR45638">
    <property type="entry name" value="CYCLIC NUCLEOTIDE-GATED CATION CHANNEL SUBUNIT A"/>
    <property type="match status" value="1"/>
</dbReference>
<evidence type="ECO:0000259" key="11">
    <source>
        <dbReference type="PROSITE" id="PS50042"/>
    </source>
</evidence>
<dbReference type="AlphaFoldDB" id="A0A670HV57"/>
<dbReference type="GO" id="GO:0005222">
    <property type="term" value="F:intracellularly cAMP-activated cation channel activity"/>
    <property type="evidence" value="ECO:0007669"/>
    <property type="project" value="TreeGrafter"/>
</dbReference>
<keyword evidence="2" id="KW-0813">Transport</keyword>
<dbReference type="Gene3D" id="1.10.287.630">
    <property type="entry name" value="Helix hairpin bin"/>
    <property type="match status" value="1"/>
</dbReference>
<dbReference type="Gene3D" id="1.10.287.70">
    <property type="match status" value="1"/>
</dbReference>
<dbReference type="GO" id="GO:0030553">
    <property type="term" value="F:cGMP binding"/>
    <property type="evidence" value="ECO:0007669"/>
    <property type="project" value="TreeGrafter"/>
</dbReference>
<comment type="subcellular location">
    <subcellularLocation>
        <location evidence="1">Membrane</location>
        <topology evidence="1">Multi-pass membrane protein</topology>
    </subcellularLocation>
</comment>
<dbReference type="InterPro" id="IPR018488">
    <property type="entry name" value="cNMP-bd_CS"/>
</dbReference>
<dbReference type="InterPro" id="IPR014710">
    <property type="entry name" value="RmlC-like_jellyroll"/>
</dbReference>
<evidence type="ECO:0000256" key="10">
    <source>
        <dbReference type="SAM" id="Phobius"/>
    </source>
</evidence>
<dbReference type="GO" id="GO:0005886">
    <property type="term" value="C:plasma membrane"/>
    <property type="evidence" value="ECO:0007669"/>
    <property type="project" value="TreeGrafter"/>
</dbReference>
<dbReference type="CDD" id="cd00038">
    <property type="entry name" value="CAP_ED"/>
    <property type="match status" value="1"/>
</dbReference>
<feature type="coiled-coil region" evidence="9">
    <location>
        <begin position="487"/>
        <end position="524"/>
    </location>
</feature>
<keyword evidence="4 10" id="KW-1133">Transmembrane helix</keyword>
<dbReference type="Ensembl" id="ENSPMRT00000003884.1">
    <property type="protein sequence ID" value="ENSPMRP00000003624.1"/>
    <property type="gene ID" value="ENSPMRG00000002534.1"/>
</dbReference>
<dbReference type="GO" id="GO:0005223">
    <property type="term" value="F:intracellularly cGMP-activated cation channel activity"/>
    <property type="evidence" value="ECO:0007669"/>
    <property type="project" value="TreeGrafter"/>
</dbReference>
<dbReference type="InterPro" id="IPR050866">
    <property type="entry name" value="CNG_cation_channel"/>
</dbReference>
<name>A0A670HV57_PODMU</name>
<feature type="transmembrane region" description="Helical" evidence="10">
    <location>
        <begin position="186"/>
        <end position="208"/>
    </location>
</feature>
<keyword evidence="8" id="KW-0407">Ion channel</keyword>
<evidence type="ECO:0000256" key="3">
    <source>
        <dbReference type="ARBA" id="ARBA00022692"/>
    </source>
</evidence>
<dbReference type="PROSITE" id="PS00889">
    <property type="entry name" value="CNMP_BINDING_2"/>
    <property type="match status" value="1"/>
</dbReference>
<reference evidence="12" key="2">
    <citation type="submission" date="2025-08" db="UniProtKB">
        <authorList>
            <consortium name="Ensembl"/>
        </authorList>
    </citation>
    <scope>IDENTIFICATION</scope>
</reference>
<dbReference type="InterPro" id="IPR000595">
    <property type="entry name" value="cNMP-bd_dom"/>
</dbReference>
<keyword evidence="3 10" id="KW-0812">Transmembrane</keyword>
<dbReference type="OMA" id="HSYLVAW"/>
<dbReference type="Pfam" id="PF16526">
    <property type="entry name" value="CLZ"/>
    <property type="match status" value="1"/>
</dbReference>
<dbReference type="Gene3D" id="2.60.120.10">
    <property type="entry name" value="Jelly Rolls"/>
    <property type="match status" value="1"/>
</dbReference>
<dbReference type="PROSITE" id="PS50042">
    <property type="entry name" value="CNMP_BINDING_3"/>
    <property type="match status" value="1"/>
</dbReference>
<evidence type="ECO:0000313" key="12">
    <source>
        <dbReference type="Ensembl" id="ENSPMRP00000003624.1"/>
    </source>
</evidence>
<dbReference type="Proteomes" id="UP000472272">
    <property type="component" value="Chromosome 4"/>
</dbReference>
<dbReference type="GeneTree" id="ENSGT00940000159415"/>
<gene>
    <name evidence="12" type="primary">CNGA4</name>
</gene>
<feature type="transmembrane region" description="Helical" evidence="10">
    <location>
        <begin position="48"/>
        <end position="68"/>
    </location>
</feature>